<dbReference type="EC" id="2.4.2.29" evidence="7"/>
<dbReference type="NCBIfam" id="TIGR00449">
    <property type="entry name" value="tgt_general"/>
    <property type="match status" value="1"/>
</dbReference>
<keyword evidence="2 7" id="KW-0328">Glycosyltransferase</keyword>
<evidence type="ECO:0000256" key="1">
    <source>
        <dbReference type="ARBA" id="ARBA00004691"/>
    </source>
</evidence>
<dbReference type="KEGG" id="osu:NT6N_00400"/>
<evidence type="ECO:0000256" key="6">
    <source>
        <dbReference type="ARBA" id="ARBA00050112"/>
    </source>
</evidence>
<dbReference type="GO" id="GO:0005829">
    <property type="term" value="C:cytosol"/>
    <property type="evidence" value="ECO:0007669"/>
    <property type="project" value="TreeGrafter"/>
</dbReference>
<feature type="region of interest" description="RNA binding; important for wobble base 34 recognition" evidence="7">
    <location>
        <begin position="291"/>
        <end position="295"/>
    </location>
</feature>
<feature type="active site" description="Proton acceptor" evidence="7">
    <location>
        <position position="92"/>
    </location>
</feature>
<evidence type="ECO:0000313" key="9">
    <source>
        <dbReference type="EMBL" id="BDS05000.1"/>
    </source>
</evidence>
<comment type="function">
    <text evidence="7">Catalyzes the base-exchange of a guanine (G) residue with the queuine precursor 7-aminomethyl-7-deazaguanine (PreQ1) at position 34 (anticodon wobble position) in tRNAs with GU(N) anticodons (tRNA-Asp, -Asn, -His and -Tyr). Catalysis occurs through a double-displacement mechanism. The nucleophile active site attacks the C1' of nucleotide 34 to detach the guanine base from the RNA, forming a covalent enzyme-RNA intermediate. The proton acceptor active site deprotonates the incoming PreQ1, allowing a nucleophilic attack on the C1' of the ribose to form the product. After dissociation, two additional enzymatic reactions on the tRNA convert PreQ1 to queuine (Q), resulting in the hypermodified nucleoside queuosine (7-(((4,5-cis-dihydroxy-2-cyclopenten-1-yl)amino)methyl)-7-deazaguanosine).</text>
</comment>
<dbReference type="InterPro" id="IPR050076">
    <property type="entry name" value="ArchSynthase1/Queuine_TRR"/>
</dbReference>
<proteinExistence type="inferred from homology"/>
<evidence type="ECO:0000256" key="2">
    <source>
        <dbReference type="ARBA" id="ARBA00022676"/>
    </source>
</evidence>
<dbReference type="AlphaFoldDB" id="A0AAT9FG98"/>
<reference evidence="9" key="1">
    <citation type="submission" date="2024-07" db="EMBL/GenBank/DDBJ databases">
        <title>Complete genome sequence of Verrucomicrobiaceae bacterium NT6N.</title>
        <authorList>
            <person name="Huang C."/>
            <person name="Takami H."/>
            <person name="Hamasaki K."/>
        </authorList>
    </citation>
    <scope>NUCLEOTIDE SEQUENCE</scope>
    <source>
        <strain evidence="9">NT6N</strain>
    </source>
</reference>
<feature type="binding site" evidence="7">
    <location>
        <position position="146"/>
    </location>
    <ligand>
        <name>substrate</name>
    </ligand>
</feature>
<dbReference type="Gene3D" id="3.20.20.105">
    <property type="entry name" value="Queuine tRNA-ribosyltransferase-like"/>
    <property type="match status" value="1"/>
</dbReference>
<dbReference type="GO" id="GO:0008479">
    <property type="term" value="F:tRNA-guanosine(34) queuine transglycosylase activity"/>
    <property type="evidence" value="ECO:0007669"/>
    <property type="project" value="UniProtKB-UniRule"/>
</dbReference>
<evidence type="ECO:0000256" key="3">
    <source>
        <dbReference type="ARBA" id="ARBA00022679"/>
    </source>
</evidence>
<comment type="caution">
    <text evidence="7">Lacks conserved residue(s) required for the propagation of feature annotation.</text>
</comment>
<dbReference type="SUPFAM" id="SSF51713">
    <property type="entry name" value="tRNA-guanine transglycosylase"/>
    <property type="match status" value="1"/>
</dbReference>
<evidence type="ECO:0000256" key="7">
    <source>
        <dbReference type="HAMAP-Rule" id="MF_00168"/>
    </source>
</evidence>
<feature type="binding site" evidence="7">
    <location>
        <position position="209"/>
    </location>
    <ligand>
        <name>substrate</name>
    </ligand>
</feature>
<organism evidence="9">
    <name type="scientific">Oceaniferula spumae</name>
    <dbReference type="NCBI Taxonomy" id="2979115"/>
    <lineage>
        <taxon>Bacteria</taxon>
        <taxon>Pseudomonadati</taxon>
        <taxon>Verrucomicrobiota</taxon>
        <taxon>Verrucomicrobiia</taxon>
        <taxon>Verrucomicrobiales</taxon>
        <taxon>Verrucomicrobiaceae</taxon>
        <taxon>Oceaniferula</taxon>
    </lineage>
</organism>
<evidence type="ECO:0000256" key="5">
    <source>
        <dbReference type="ARBA" id="ARBA00022785"/>
    </source>
</evidence>
<evidence type="ECO:0000259" key="8">
    <source>
        <dbReference type="Pfam" id="PF01702"/>
    </source>
</evidence>
<dbReference type="NCBIfam" id="TIGR00430">
    <property type="entry name" value="Q_tRNA_tgt"/>
    <property type="match status" value="1"/>
</dbReference>
<protein>
    <recommendedName>
        <fullName evidence="7">Queuine tRNA-ribosyltransferase</fullName>
        <ecNumber evidence="7">2.4.2.29</ecNumber>
    </recommendedName>
    <alternativeName>
        <fullName evidence="7">Guanine insertion enzyme</fullName>
    </alternativeName>
    <alternativeName>
        <fullName evidence="7">tRNA-guanine transglycosylase</fullName>
    </alternativeName>
</protein>
<comment type="catalytic activity">
    <reaction evidence="6 7">
        <text>7-aminomethyl-7-carbaguanine + guanosine(34) in tRNA = 7-aminomethyl-7-carbaguanosine(34) in tRNA + guanine</text>
        <dbReference type="Rhea" id="RHEA:24104"/>
        <dbReference type="Rhea" id="RHEA-COMP:10341"/>
        <dbReference type="Rhea" id="RHEA-COMP:10342"/>
        <dbReference type="ChEBI" id="CHEBI:16235"/>
        <dbReference type="ChEBI" id="CHEBI:58703"/>
        <dbReference type="ChEBI" id="CHEBI:74269"/>
        <dbReference type="ChEBI" id="CHEBI:82833"/>
        <dbReference type="EC" id="2.4.2.29"/>
    </reaction>
</comment>
<evidence type="ECO:0000256" key="4">
    <source>
        <dbReference type="ARBA" id="ARBA00022694"/>
    </source>
</evidence>
<name>A0AAT9FG98_9BACT</name>
<keyword evidence="4 7" id="KW-0819">tRNA processing</keyword>
<dbReference type="GO" id="GO:0008616">
    <property type="term" value="P:tRNA queuosine(34) biosynthetic process"/>
    <property type="evidence" value="ECO:0007669"/>
    <property type="project" value="UniProtKB-UniRule"/>
</dbReference>
<accession>A0AAT9FG98</accession>
<comment type="subunit">
    <text evidence="7">Homodimer. Within each dimer, one monomer is responsible for RNA recognition and catalysis, while the other monomer binds to the replacement base PreQ1.</text>
</comment>
<gene>
    <name evidence="7 9" type="primary">tgt</name>
    <name evidence="9" type="ORF">NT6N_00400</name>
</gene>
<dbReference type="FunFam" id="3.20.20.105:FF:000001">
    <property type="entry name" value="Queuine tRNA-ribosyltransferase"/>
    <property type="match status" value="1"/>
</dbReference>
<feature type="domain" description="tRNA-guanine(15) transglycosylase-like" evidence="8">
    <location>
        <begin position="12"/>
        <end position="386"/>
    </location>
</feature>
<dbReference type="Pfam" id="PF01702">
    <property type="entry name" value="TGT"/>
    <property type="match status" value="1"/>
</dbReference>
<dbReference type="PANTHER" id="PTHR46499">
    <property type="entry name" value="QUEUINE TRNA-RIBOSYLTRANSFERASE"/>
    <property type="match status" value="1"/>
</dbReference>
<feature type="binding site" evidence="7">
    <location>
        <begin position="92"/>
        <end position="96"/>
    </location>
    <ligand>
        <name>substrate</name>
    </ligand>
</feature>
<comment type="pathway">
    <text evidence="1 7">tRNA modification; tRNA-queuosine biosynthesis.</text>
</comment>
<sequence>MSFTLHSTCPETSARTGTLKTAHGDIRTPIFMPVGTQGMVKTLSPDELIDIVDADIILGNTYHLYLRPGMEVIRQMGGLHKFSTWEKPILTDSGGFQVWSLAKLRKITEEGVRFSNHLDGAKTMFTPELSMEIQATLGSDIAMLFDECPPYPCEEKYAANSLALTTRWARRCKDWHEENAAKIVPWLNNHESPIASDPSAKQLAFGIVQGSVYADLREQSAKELVEIGFDGYAVGGISVGEPEHEMIRAIENAVPFLPSDKPRYAMGLGTPPQMLEMIARGVDMFDCVMPTRVARHGLAFTADGPIHIKNKEFEFDASPLDENTHPALQKYSRSFIRHLFRAKEMLSLRLLSLHNLHFFLRLMRQSREHIEAGTFVAFKTEFTQRYLNQTKP</sequence>
<dbReference type="InterPro" id="IPR002616">
    <property type="entry name" value="tRNA_ribo_trans-like"/>
</dbReference>
<dbReference type="PANTHER" id="PTHR46499:SF1">
    <property type="entry name" value="QUEUINE TRNA-RIBOSYLTRANSFERASE"/>
    <property type="match status" value="1"/>
</dbReference>
<dbReference type="EMBL" id="AP026866">
    <property type="protein sequence ID" value="BDS05000.1"/>
    <property type="molecule type" value="Genomic_DNA"/>
</dbReference>
<dbReference type="InterPro" id="IPR004803">
    <property type="entry name" value="TGT"/>
</dbReference>
<dbReference type="HAMAP" id="MF_00168">
    <property type="entry name" value="Q_tRNA_Tgt"/>
    <property type="match status" value="1"/>
</dbReference>
<comment type="similarity">
    <text evidence="7">Belongs to the queuine tRNA-ribosyltransferase family.</text>
</comment>
<dbReference type="InterPro" id="IPR036511">
    <property type="entry name" value="TGT-like_sf"/>
</dbReference>
<feature type="active site" description="Nucleophile" evidence="7">
    <location>
        <position position="286"/>
    </location>
</feature>
<feature type="binding site" evidence="7">
    <location>
        <position position="236"/>
    </location>
    <ligand>
        <name>substrate</name>
    </ligand>
</feature>
<keyword evidence="3 7" id="KW-0808">Transferase</keyword>
<keyword evidence="5 7" id="KW-0671">Queuosine biosynthesis</keyword>